<dbReference type="SMART" id="SM00355">
    <property type="entry name" value="ZnF_C2H2"/>
    <property type="match status" value="2"/>
</dbReference>
<sequence>MGRKKKKQTKPWCWYCNREFDDEKILIQHQKAKHFKCHICHKKLYTGPGLSIHCMQVHKETIDKVPNALPNRNNIEIEIYGMEGIPEEDLKEHERQRAGRMGNSSRRQEEEDDEDSQSSLPGQSNPPPPAVPSQGPPGPMGPMMGPNGPMMPMMGPMGPMGHMPPYMGGHGMMAGPMGHLGPMPPPGAPPGTTPPSTSQPPNKPLFPSAVQQQTTAGNSQIGPVKPAFPAYSQANGQSTPSTQASSTPSGLPDKGEAKKPALITTVSANSRIIHPEEDISLEEKRAGMPRYQQAPRASPLRARAPAPAPPPQRVESPPVSTAPSRLSQLVPACLDHFYPPAMCLDTQEERRMKMARYSQASATAAAMAMGGVLTHPAGVRPTHPGVVVEAPPMVSTIVPTMVTTMSSGMVPTGHMAIPVSMPAIMRPNMQPIMTTQPMLSAAVPAVSAMPGAMPPLPIGGMRPPIGLPQALPGHGQMAPGIAAPPMMGAPMMGGHMIPRFR</sequence>
<feature type="compositionally biased region" description="Pro residues" evidence="7">
    <location>
        <begin position="182"/>
        <end position="204"/>
    </location>
</feature>
<evidence type="ECO:0000256" key="1">
    <source>
        <dbReference type="ARBA" id="ARBA00004123"/>
    </source>
</evidence>
<dbReference type="Proteomes" id="UP001487740">
    <property type="component" value="Unassembled WGS sequence"/>
</dbReference>
<dbReference type="CDD" id="cd20908">
    <property type="entry name" value="SUF4-like"/>
    <property type="match status" value="1"/>
</dbReference>
<dbReference type="GO" id="GO:0005634">
    <property type="term" value="C:nucleus"/>
    <property type="evidence" value="ECO:0007669"/>
    <property type="project" value="UniProtKB-SubCell"/>
</dbReference>
<dbReference type="GO" id="GO:0008270">
    <property type="term" value="F:zinc ion binding"/>
    <property type="evidence" value="ECO:0007669"/>
    <property type="project" value="UniProtKB-KW"/>
</dbReference>
<feature type="region of interest" description="Disordered" evidence="7">
    <location>
        <begin position="86"/>
        <end position="146"/>
    </location>
</feature>
<feature type="compositionally biased region" description="Basic and acidic residues" evidence="7">
    <location>
        <begin position="88"/>
        <end position="97"/>
    </location>
</feature>
<keyword evidence="2" id="KW-0479">Metal-binding</keyword>
<keyword evidence="10" id="KW-1185">Reference proteome</keyword>
<feature type="compositionally biased region" description="Pro residues" evidence="7">
    <location>
        <begin position="124"/>
        <end position="140"/>
    </location>
</feature>
<dbReference type="PANTHER" id="PTHR23215:SF0">
    <property type="entry name" value="BUB3-INTERACTING AND GLEBS MOTIF-CONTAINING PROTEIN ZNF207"/>
    <property type="match status" value="1"/>
</dbReference>
<proteinExistence type="predicted"/>
<name>A0AAW0U6N0_SCYPA</name>
<keyword evidence="5" id="KW-0539">Nucleus</keyword>
<feature type="compositionally biased region" description="Low complexity" evidence="7">
    <location>
        <begin position="237"/>
        <end position="249"/>
    </location>
</feature>
<evidence type="ECO:0000259" key="8">
    <source>
        <dbReference type="PROSITE" id="PS50808"/>
    </source>
</evidence>
<evidence type="ECO:0000256" key="6">
    <source>
        <dbReference type="PROSITE-ProRule" id="PRU00027"/>
    </source>
</evidence>
<accession>A0AAW0U6N0</accession>
<feature type="compositionally biased region" description="Basic and acidic residues" evidence="7">
    <location>
        <begin position="273"/>
        <end position="286"/>
    </location>
</feature>
<feature type="compositionally biased region" description="Polar residues" evidence="7">
    <location>
        <begin position="209"/>
        <end position="221"/>
    </location>
</feature>
<evidence type="ECO:0000256" key="3">
    <source>
        <dbReference type="ARBA" id="ARBA00022771"/>
    </source>
</evidence>
<keyword evidence="4" id="KW-0862">Zinc</keyword>
<keyword evidence="3 6" id="KW-0863">Zinc-finger</keyword>
<comment type="subcellular location">
    <subcellularLocation>
        <location evidence="1">Nucleus</location>
    </subcellularLocation>
</comment>
<dbReference type="EMBL" id="JARAKH010000018">
    <property type="protein sequence ID" value="KAK8395156.1"/>
    <property type="molecule type" value="Genomic_DNA"/>
</dbReference>
<dbReference type="InterPro" id="IPR003656">
    <property type="entry name" value="Znf_BED"/>
</dbReference>
<dbReference type="PROSITE" id="PS00028">
    <property type="entry name" value="ZINC_FINGER_C2H2_1"/>
    <property type="match status" value="2"/>
</dbReference>
<evidence type="ECO:0000256" key="2">
    <source>
        <dbReference type="ARBA" id="ARBA00022723"/>
    </source>
</evidence>
<reference evidence="9 10" key="1">
    <citation type="submission" date="2023-03" db="EMBL/GenBank/DDBJ databases">
        <title>High-quality genome of Scylla paramamosain provides insights in environmental adaptation.</title>
        <authorList>
            <person name="Zhang L."/>
        </authorList>
    </citation>
    <scope>NUCLEOTIDE SEQUENCE [LARGE SCALE GENOMIC DNA]</scope>
    <source>
        <strain evidence="9">LZ_2023a</strain>
        <tissue evidence="9">Muscle</tissue>
    </source>
</reference>
<dbReference type="InterPro" id="IPR013087">
    <property type="entry name" value="Znf_C2H2_type"/>
</dbReference>
<evidence type="ECO:0000256" key="7">
    <source>
        <dbReference type="SAM" id="MobiDB-lite"/>
    </source>
</evidence>
<evidence type="ECO:0000313" key="9">
    <source>
        <dbReference type="EMBL" id="KAK8395156.1"/>
    </source>
</evidence>
<gene>
    <name evidence="9" type="ORF">O3P69_006123</name>
</gene>
<feature type="region of interest" description="Disordered" evidence="7">
    <location>
        <begin position="177"/>
        <end position="323"/>
    </location>
</feature>
<protein>
    <recommendedName>
        <fullName evidence="8">BED-type domain-containing protein</fullName>
    </recommendedName>
</protein>
<evidence type="ECO:0000313" key="10">
    <source>
        <dbReference type="Proteomes" id="UP001487740"/>
    </source>
</evidence>
<evidence type="ECO:0000256" key="4">
    <source>
        <dbReference type="ARBA" id="ARBA00022833"/>
    </source>
</evidence>
<dbReference type="PANTHER" id="PTHR23215">
    <property type="entry name" value="ZINC FINGER PROTEIN 207"/>
    <property type="match status" value="1"/>
</dbReference>
<feature type="compositionally biased region" description="Low complexity" evidence="7">
    <location>
        <begin position="292"/>
        <end position="305"/>
    </location>
</feature>
<dbReference type="AlphaFoldDB" id="A0AAW0U6N0"/>
<feature type="domain" description="BED-type" evidence="8">
    <location>
        <begin position="6"/>
        <end position="65"/>
    </location>
</feature>
<comment type="caution">
    <text evidence="9">The sequence shown here is derived from an EMBL/GenBank/DDBJ whole genome shotgun (WGS) entry which is preliminary data.</text>
</comment>
<dbReference type="PROSITE" id="PS50808">
    <property type="entry name" value="ZF_BED"/>
    <property type="match status" value="1"/>
</dbReference>
<dbReference type="GO" id="GO:0003677">
    <property type="term" value="F:DNA binding"/>
    <property type="evidence" value="ECO:0007669"/>
    <property type="project" value="InterPro"/>
</dbReference>
<evidence type="ECO:0000256" key="5">
    <source>
        <dbReference type="ARBA" id="ARBA00023242"/>
    </source>
</evidence>
<organism evidence="9 10">
    <name type="scientific">Scylla paramamosain</name>
    <name type="common">Mud crab</name>
    <dbReference type="NCBI Taxonomy" id="85552"/>
    <lineage>
        <taxon>Eukaryota</taxon>
        <taxon>Metazoa</taxon>
        <taxon>Ecdysozoa</taxon>
        <taxon>Arthropoda</taxon>
        <taxon>Crustacea</taxon>
        <taxon>Multicrustacea</taxon>
        <taxon>Malacostraca</taxon>
        <taxon>Eumalacostraca</taxon>
        <taxon>Eucarida</taxon>
        <taxon>Decapoda</taxon>
        <taxon>Pleocyemata</taxon>
        <taxon>Brachyura</taxon>
        <taxon>Eubrachyura</taxon>
        <taxon>Portunoidea</taxon>
        <taxon>Portunidae</taxon>
        <taxon>Portuninae</taxon>
        <taxon>Scylla</taxon>
    </lineage>
</organism>